<dbReference type="PANTHER" id="PTHR35175">
    <property type="entry name" value="DUF1289 DOMAIN-CONTAINING PROTEIN"/>
    <property type="match status" value="1"/>
</dbReference>
<evidence type="ECO:0000313" key="3">
    <source>
        <dbReference type="Proteomes" id="UP000006201"/>
    </source>
</evidence>
<feature type="region of interest" description="Disordered" evidence="1">
    <location>
        <begin position="59"/>
        <end position="80"/>
    </location>
</feature>
<dbReference type="EMBL" id="AAOH01000003">
    <property type="protein sequence ID" value="EAR29190.1"/>
    <property type="molecule type" value="Genomic_DNA"/>
</dbReference>
<dbReference type="HOGENOM" id="CLU_162538_0_2_6"/>
<proteinExistence type="predicted"/>
<name>A4C9C5_9GAMM</name>
<dbReference type="InterPro" id="IPR010710">
    <property type="entry name" value="DUF1289"/>
</dbReference>
<dbReference type="OrthoDB" id="8911262at2"/>
<evidence type="ECO:0000256" key="1">
    <source>
        <dbReference type="SAM" id="MobiDB-lite"/>
    </source>
</evidence>
<dbReference type="AlphaFoldDB" id="A4C9C5"/>
<gene>
    <name evidence="2" type="ORF">PTD2_09099</name>
</gene>
<dbReference type="Proteomes" id="UP000006201">
    <property type="component" value="Unassembled WGS sequence"/>
</dbReference>
<evidence type="ECO:0008006" key="4">
    <source>
        <dbReference type="Google" id="ProtNLM"/>
    </source>
</evidence>
<comment type="caution">
    <text evidence="2">The sequence shown here is derived from an EMBL/GenBank/DDBJ whole genome shotgun (WGS) entry which is preliminary data.</text>
</comment>
<protein>
    <recommendedName>
        <fullName evidence="4">DUF1289 domain-containing protein</fullName>
    </recommendedName>
</protein>
<dbReference type="PANTHER" id="PTHR35175:SF1">
    <property type="entry name" value="OXIDOREDUCTASE"/>
    <property type="match status" value="1"/>
</dbReference>
<dbReference type="RefSeq" id="WP_009838451.1">
    <property type="nucleotide sequence ID" value="NZ_AAOH01000003.1"/>
</dbReference>
<dbReference type="Pfam" id="PF06945">
    <property type="entry name" value="DUF1289"/>
    <property type="match status" value="1"/>
</dbReference>
<reference evidence="2 3" key="1">
    <citation type="submission" date="2006-02" db="EMBL/GenBank/DDBJ databases">
        <authorList>
            <person name="Moran M.A."/>
            <person name="Kjelleberg S."/>
            <person name="Egan S."/>
            <person name="Saunders N."/>
            <person name="Thomas T."/>
            <person name="Ferriera S."/>
            <person name="Johnson J."/>
            <person name="Kravitz S."/>
            <person name="Halpern A."/>
            <person name="Remington K."/>
            <person name="Beeson K."/>
            <person name="Tran B."/>
            <person name="Rogers Y.-H."/>
            <person name="Friedman R."/>
            <person name="Venter J.C."/>
        </authorList>
    </citation>
    <scope>NUCLEOTIDE SEQUENCE [LARGE SCALE GENOMIC DNA]</scope>
    <source>
        <strain evidence="2 3">D2</strain>
    </source>
</reference>
<organism evidence="2 3">
    <name type="scientific">Pseudoalteromonas tunicata D2</name>
    <dbReference type="NCBI Taxonomy" id="87626"/>
    <lineage>
        <taxon>Bacteria</taxon>
        <taxon>Pseudomonadati</taxon>
        <taxon>Pseudomonadota</taxon>
        <taxon>Gammaproteobacteria</taxon>
        <taxon>Alteromonadales</taxon>
        <taxon>Pseudoalteromonadaceae</taxon>
        <taxon>Pseudoalteromonas</taxon>
    </lineage>
</organism>
<dbReference type="STRING" id="87626.PTD2_09099"/>
<keyword evidence="3" id="KW-1185">Reference proteome</keyword>
<evidence type="ECO:0000313" key="2">
    <source>
        <dbReference type="EMBL" id="EAR29190.1"/>
    </source>
</evidence>
<dbReference type="eggNOG" id="COG3313">
    <property type="taxonomic scope" value="Bacteria"/>
</dbReference>
<accession>A4C9C5</accession>
<feature type="compositionally biased region" description="Polar residues" evidence="1">
    <location>
        <begin position="63"/>
        <end position="80"/>
    </location>
</feature>
<sequence length="80" mass="9471">MQQIEIFEIPSPCIDVCQSNNRGYCIGCFRSRDERFNWQKMSDSEKKHVIALCLQRKRRSEQKPATSLVEQQGQQNDFNF</sequence>